<feature type="domain" description="Peptidase M12A" evidence="4">
    <location>
        <begin position="2"/>
        <end position="202"/>
    </location>
</feature>
<dbReference type="InterPro" id="IPR001506">
    <property type="entry name" value="Peptidase_M12A"/>
</dbReference>
<dbReference type="PROSITE" id="PS51864">
    <property type="entry name" value="ASTACIN"/>
    <property type="match status" value="1"/>
</dbReference>
<dbReference type="SUPFAM" id="SSF49899">
    <property type="entry name" value="Concanavalin A-like lectins/glucanases"/>
    <property type="match status" value="1"/>
</dbReference>
<dbReference type="PROSITE" id="PS50060">
    <property type="entry name" value="MAM_2"/>
    <property type="match status" value="1"/>
</dbReference>
<dbReference type="PRINTS" id="PR00020">
    <property type="entry name" value="MAMDOMAIN"/>
</dbReference>
<keyword evidence="1 2" id="KW-0482">Metalloprotease</keyword>
<dbReference type="SUPFAM" id="SSF49599">
    <property type="entry name" value="TRAF domain-like"/>
    <property type="match status" value="1"/>
</dbReference>
<dbReference type="InterPro" id="IPR000998">
    <property type="entry name" value="MAM_dom"/>
</dbReference>
<sequence>RSSIVPETSLWSSPVPYVLENNLGLNIKGIVLRALDRLRLKSCIDFKPWDKMEEYYINHSFDVMALYSRCFSMIGREVKNGQILQLAEACQRISIAEHEFLHALGFMHEHQRFDRDDFVTINFTNVIQGLEVNFIKAEKDQYTTQSTQYDYWSVMHYGPNAFSNGNGTTITTKNPRFMPIIGQTLGISATDVLELNLLYNCGLSYFMHVNTAKGEKGDSAWLETKRVTSKRKCAIKCLQFYYYHMNSESNDLNIWIREFENEQDFVGRHRLIGRISGNNSSTDTETYKTFQVEFEVQRGEVPSTGGISIDDINLSEIQCPHVTLQIDSLPEIYNQTAQGYTIYSYNVYSTVGYRYSFGVSMEHPFIGMFIQLVSGKYDNELTWPVPDSQVTMQVLDQSPNIQSHMSYERSTYRWGKPEDHGTYYIDDYNQTVYFGPKIGIKNFIPYEKMLLRHFLKGGSAVFNIFFEGSTDIIVSVSSCVDQCFSNCCTTGGATRRSSAFRWYHLKLYCCALDLDQVALPKPNLIFGGTW</sequence>
<keyword evidence="1 2" id="KW-0862">Zinc</keyword>
<evidence type="ECO:0000313" key="6">
    <source>
        <dbReference type="Proteomes" id="UP000261520"/>
    </source>
</evidence>
<evidence type="ECO:0000259" key="4">
    <source>
        <dbReference type="PROSITE" id="PS51864"/>
    </source>
</evidence>
<feature type="binding site" evidence="1">
    <location>
        <position position="108"/>
    </location>
    <ligand>
        <name>Zn(2+)</name>
        <dbReference type="ChEBI" id="CHEBI:29105"/>
        <note>catalytic</note>
    </ligand>
</feature>
<keyword evidence="6" id="KW-1185">Reference proteome</keyword>
<organism evidence="5 6">
    <name type="scientific">Periophthalmus magnuspinnatus</name>
    <dbReference type="NCBI Taxonomy" id="409849"/>
    <lineage>
        <taxon>Eukaryota</taxon>
        <taxon>Metazoa</taxon>
        <taxon>Chordata</taxon>
        <taxon>Craniata</taxon>
        <taxon>Vertebrata</taxon>
        <taxon>Euteleostomi</taxon>
        <taxon>Actinopterygii</taxon>
        <taxon>Neopterygii</taxon>
        <taxon>Teleostei</taxon>
        <taxon>Neoteleostei</taxon>
        <taxon>Acanthomorphata</taxon>
        <taxon>Gobiaria</taxon>
        <taxon>Gobiiformes</taxon>
        <taxon>Gobioidei</taxon>
        <taxon>Gobiidae</taxon>
        <taxon>Oxudercinae</taxon>
        <taxon>Periophthalmus</taxon>
    </lineage>
</organism>
<dbReference type="SUPFAM" id="SSF55486">
    <property type="entry name" value="Metalloproteases ('zincins'), catalytic domain"/>
    <property type="match status" value="1"/>
</dbReference>
<dbReference type="STRING" id="409849.ENSPMGP00000004779"/>
<evidence type="ECO:0000313" key="5">
    <source>
        <dbReference type="Ensembl" id="ENSPMGP00000004779.1"/>
    </source>
</evidence>
<dbReference type="Gene3D" id="2.60.210.10">
    <property type="entry name" value="Apoptosis, Tumor Necrosis Factor Receptor Associated Protein 2, Chain A"/>
    <property type="match status" value="1"/>
</dbReference>
<dbReference type="InterPro" id="IPR006026">
    <property type="entry name" value="Peptidase_Metallo"/>
</dbReference>
<comment type="caution">
    <text evidence="1">Lacks conserved residue(s) required for the propagation of feature annotation.</text>
</comment>
<keyword evidence="1 2" id="KW-0645">Protease</keyword>
<dbReference type="GO" id="GO:0004222">
    <property type="term" value="F:metalloendopeptidase activity"/>
    <property type="evidence" value="ECO:0007669"/>
    <property type="project" value="UniProtKB-UniRule"/>
</dbReference>
<keyword evidence="1 2" id="KW-0378">Hydrolase</keyword>
<dbReference type="Pfam" id="PF22486">
    <property type="entry name" value="MATH_2"/>
    <property type="match status" value="1"/>
</dbReference>
<dbReference type="SMART" id="SM00235">
    <property type="entry name" value="ZnMc"/>
    <property type="match status" value="1"/>
</dbReference>
<dbReference type="SMART" id="SM00137">
    <property type="entry name" value="MAM"/>
    <property type="match status" value="1"/>
</dbReference>
<dbReference type="PANTHER" id="PTHR10127:SF903">
    <property type="entry name" value="MEPRIN A SUBUNIT"/>
    <property type="match status" value="1"/>
</dbReference>
<dbReference type="Proteomes" id="UP000261520">
    <property type="component" value="Unplaced"/>
</dbReference>
<dbReference type="InterPro" id="IPR002083">
    <property type="entry name" value="MATH/TRAF_dom"/>
</dbReference>
<feature type="domain" description="MAM" evidence="3">
    <location>
        <begin position="205"/>
        <end position="321"/>
    </location>
</feature>
<accession>A0A3B3ZJV5</accession>
<feature type="binding site" evidence="1">
    <location>
        <position position="102"/>
    </location>
    <ligand>
        <name>Zn(2+)</name>
        <dbReference type="ChEBI" id="CHEBI:29105"/>
        <note>catalytic</note>
    </ligand>
</feature>
<dbReference type="Ensembl" id="ENSPMGT00000005072.1">
    <property type="protein sequence ID" value="ENSPMGP00000004779.1"/>
    <property type="gene ID" value="ENSPMGG00000004043.1"/>
</dbReference>
<dbReference type="Pfam" id="PF00629">
    <property type="entry name" value="MAM"/>
    <property type="match status" value="1"/>
</dbReference>
<evidence type="ECO:0000256" key="2">
    <source>
        <dbReference type="RuleBase" id="RU361183"/>
    </source>
</evidence>
<reference evidence="5" key="2">
    <citation type="submission" date="2025-09" db="UniProtKB">
        <authorList>
            <consortium name="Ensembl"/>
        </authorList>
    </citation>
    <scope>IDENTIFICATION</scope>
</reference>
<dbReference type="InterPro" id="IPR013320">
    <property type="entry name" value="ConA-like_dom_sf"/>
</dbReference>
<proteinExistence type="predicted"/>
<protein>
    <recommendedName>
        <fullName evidence="2">Metalloendopeptidase</fullName>
        <ecNumber evidence="2">3.4.24.-</ecNumber>
    </recommendedName>
</protein>
<name>A0A3B3ZJV5_9GOBI</name>
<dbReference type="Pfam" id="PF01400">
    <property type="entry name" value="Astacin"/>
    <property type="match status" value="1"/>
</dbReference>
<evidence type="ECO:0000259" key="3">
    <source>
        <dbReference type="PROSITE" id="PS50060"/>
    </source>
</evidence>
<dbReference type="GO" id="GO:0016020">
    <property type="term" value="C:membrane"/>
    <property type="evidence" value="ECO:0007669"/>
    <property type="project" value="InterPro"/>
</dbReference>
<feature type="binding site" evidence="1">
    <location>
        <position position="98"/>
    </location>
    <ligand>
        <name>Zn(2+)</name>
        <dbReference type="ChEBI" id="CHEBI:29105"/>
        <note>catalytic</note>
    </ligand>
</feature>
<dbReference type="InterPro" id="IPR024079">
    <property type="entry name" value="MetalloPept_cat_dom_sf"/>
</dbReference>
<evidence type="ECO:0000256" key="1">
    <source>
        <dbReference type="PROSITE-ProRule" id="PRU01211"/>
    </source>
</evidence>
<reference evidence="5" key="1">
    <citation type="submission" date="2025-08" db="UniProtKB">
        <authorList>
            <consortium name="Ensembl"/>
        </authorList>
    </citation>
    <scope>IDENTIFICATION</scope>
</reference>
<comment type="cofactor">
    <cofactor evidence="1 2">
        <name>Zn(2+)</name>
        <dbReference type="ChEBI" id="CHEBI:29105"/>
    </cofactor>
    <text evidence="1 2">Binds 1 zinc ion per subunit.</text>
</comment>
<dbReference type="GO" id="GO:0008270">
    <property type="term" value="F:zinc ion binding"/>
    <property type="evidence" value="ECO:0007669"/>
    <property type="project" value="UniProtKB-UniRule"/>
</dbReference>
<keyword evidence="1 2" id="KW-0479">Metal-binding</keyword>
<dbReference type="GO" id="GO:0006508">
    <property type="term" value="P:proteolysis"/>
    <property type="evidence" value="ECO:0007669"/>
    <property type="project" value="UniProtKB-KW"/>
</dbReference>
<dbReference type="EC" id="3.4.24.-" evidence="2"/>
<dbReference type="PRINTS" id="PR00480">
    <property type="entry name" value="ASTACIN"/>
</dbReference>
<dbReference type="AlphaFoldDB" id="A0A3B3ZJV5"/>
<dbReference type="Gene3D" id="3.40.390.10">
    <property type="entry name" value="Collagenase (Catalytic Domain)"/>
    <property type="match status" value="1"/>
</dbReference>
<dbReference type="PANTHER" id="PTHR10127">
    <property type="entry name" value="DISCOIDIN, CUB, EGF, LAMININ , AND ZINC METALLOPROTEASE DOMAIN CONTAINING"/>
    <property type="match status" value="1"/>
</dbReference>
<dbReference type="InterPro" id="IPR008974">
    <property type="entry name" value="TRAF-like"/>
</dbReference>
<feature type="active site" evidence="1">
    <location>
        <position position="99"/>
    </location>
</feature>